<gene>
    <name evidence="1" type="ORF">OCTVUL_1B016083</name>
</gene>
<accession>A0AA36AN74</accession>
<keyword evidence="2" id="KW-1185">Reference proteome</keyword>
<name>A0AA36AN74_OCTVU</name>
<dbReference type="AlphaFoldDB" id="A0AA36AN74"/>
<dbReference type="EMBL" id="OX597815">
    <property type="protein sequence ID" value="CAI9718122.1"/>
    <property type="molecule type" value="Genomic_DNA"/>
</dbReference>
<protein>
    <submittedName>
        <fullName evidence="1">Uncharacterized protein</fullName>
    </submittedName>
</protein>
<evidence type="ECO:0000313" key="1">
    <source>
        <dbReference type="EMBL" id="CAI9718122.1"/>
    </source>
</evidence>
<dbReference type="Proteomes" id="UP001162480">
    <property type="component" value="Chromosome 2"/>
</dbReference>
<reference evidence="1" key="1">
    <citation type="submission" date="2023-08" db="EMBL/GenBank/DDBJ databases">
        <authorList>
            <person name="Alioto T."/>
            <person name="Alioto T."/>
            <person name="Gomez Garrido J."/>
        </authorList>
    </citation>
    <scope>NUCLEOTIDE SEQUENCE</scope>
</reference>
<sequence>MKKDKGVGCGGGSCGSDNCKLNNCSGGNGNGNGGGGINGYCCRGYSGSASCYDQNAFCDIQNDGSFTQIPKTQQCQLLMLS</sequence>
<organism evidence="1 2">
    <name type="scientific">Octopus vulgaris</name>
    <name type="common">Common octopus</name>
    <dbReference type="NCBI Taxonomy" id="6645"/>
    <lineage>
        <taxon>Eukaryota</taxon>
        <taxon>Metazoa</taxon>
        <taxon>Spiralia</taxon>
        <taxon>Lophotrochozoa</taxon>
        <taxon>Mollusca</taxon>
        <taxon>Cephalopoda</taxon>
        <taxon>Coleoidea</taxon>
        <taxon>Octopodiformes</taxon>
        <taxon>Octopoda</taxon>
        <taxon>Incirrata</taxon>
        <taxon>Octopodidae</taxon>
        <taxon>Octopus</taxon>
    </lineage>
</organism>
<evidence type="ECO:0000313" key="2">
    <source>
        <dbReference type="Proteomes" id="UP001162480"/>
    </source>
</evidence>
<proteinExistence type="predicted"/>